<gene>
    <name evidence="1" type="ORF">LCGC14_2654060</name>
</gene>
<reference evidence="1" key="1">
    <citation type="journal article" date="2015" name="Nature">
        <title>Complex archaea that bridge the gap between prokaryotes and eukaryotes.</title>
        <authorList>
            <person name="Spang A."/>
            <person name="Saw J.H."/>
            <person name="Jorgensen S.L."/>
            <person name="Zaremba-Niedzwiedzka K."/>
            <person name="Martijn J."/>
            <person name="Lind A.E."/>
            <person name="van Eijk R."/>
            <person name="Schleper C."/>
            <person name="Guy L."/>
            <person name="Ettema T.J."/>
        </authorList>
    </citation>
    <scope>NUCLEOTIDE SEQUENCE</scope>
</reference>
<protein>
    <submittedName>
        <fullName evidence="1">Uncharacterized protein</fullName>
    </submittedName>
</protein>
<dbReference type="EMBL" id="LAZR01046107">
    <property type="protein sequence ID" value="KKK97307.1"/>
    <property type="molecule type" value="Genomic_DNA"/>
</dbReference>
<dbReference type="AlphaFoldDB" id="A0A0F8ZTU4"/>
<accession>A0A0F8ZTU4</accession>
<evidence type="ECO:0000313" key="1">
    <source>
        <dbReference type="EMBL" id="KKK97307.1"/>
    </source>
</evidence>
<organism evidence="1">
    <name type="scientific">marine sediment metagenome</name>
    <dbReference type="NCBI Taxonomy" id="412755"/>
    <lineage>
        <taxon>unclassified sequences</taxon>
        <taxon>metagenomes</taxon>
        <taxon>ecological metagenomes</taxon>
    </lineage>
</organism>
<name>A0A0F8ZTU4_9ZZZZ</name>
<comment type="caution">
    <text evidence="1">The sequence shown here is derived from an EMBL/GenBank/DDBJ whole genome shotgun (WGS) entry which is preliminary data.</text>
</comment>
<proteinExistence type="predicted"/>
<sequence length="107" mass="12213">MTAGNHPNTRTPSAIFPHYDAFKADSWREYTLQELGDAVAFFVKRAQHRTSPKKVAKDLYDAKNYAVMMLAHVEQHVMDLGISVQKLNTLFRNKELDEHAQAIEALL</sequence>